<protein>
    <submittedName>
        <fullName evidence="1">Uncharacterized protein</fullName>
    </submittedName>
</protein>
<dbReference type="Proteomes" id="UP000824540">
    <property type="component" value="Unassembled WGS sequence"/>
</dbReference>
<sequence>MSPLSAQLVEKMAKSQSQRAKQTEVWVGTVCDVPLVGTSRDMVDGFIALLLGDRKTAEAKGFKDFLEGIHDLKPGSLLKARKIQTVKRCSPSMSKDIDDYIIQAVQKPGAKAAVKSAQVAHTATELNRNLKASFEALRAILKARGKDLDRDVAQTTRSDRGEHVFNNGLLGFYGTIIDRFITDHVTGDTRVNLVSRMPANSAVSDAFQANAPTGVHVNLTTQHRQNIRTWVAHIPDNVVYIPVNNILFAYMTDNVRVNAVDYMNLYRQGRDNQNLVAHLGRSVEWMNTYRVYLDPDAAQQWMTEHPDLIPQFYPTEDAVQLMLRHLDPLRSALLRTWVDEMRQAHVNFH</sequence>
<comment type="caution">
    <text evidence="1">The sequence shown here is derived from an EMBL/GenBank/DDBJ whole genome shotgun (WGS) entry which is preliminary data.</text>
</comment>
<gene>
    <name evidence="1" type="ORF">JZ751_019553</name>
</gene>
<evidence type="ECO:0000313" key="1">
    <source>
        <dbReference type="EMBL" id="KAG9331267.1"/>
    </source>
</evidence>
<dbReference type="AlphaFoldDB" id="A0A8T2N3Z5"/>
<proteinExistence type="predicted"/>
<reference evidence="1" key="1">
    <citation type="thesis" date="2021" institute="BYU ScholarsArchive" country="Provo, UT, USA">
        <title>Applications of and Algorithms for Genome Assembly and Genomic Analyses with an Emphasis on Marine Teleosts.</title>
        <authorList>
            <person name="Pickett B.D."/>
        </authorList>
    </citation>
    <scope>NUCLEOTIDE SEQUENCE</scope>
    <source>
        <strain evidence="1">HI-2016</strain>
    </source>
</reference>
<dbReference type="EMBL" id="JAFBMS010000357">
    <property type="protein sequence ID" value="KAG9331267.1"/>
    <property type="molecule type" value="Genomic_DNA"/>
</dbReference>
<keyword evidence="2" id="KW-1185">Reference proteome</keyword>
<accession>A0A8T2N3Z5</accession>
<name>A0A8T2N3Z5_9TELE</name>
<dbReference type="OrthoDB" id="8553199at2759"/>
<organism evidence="1 2">
    <name type="scientific">Albula glossodonta</name>
    <name type="common">roundjaw bonefish</name>
    <dbReference type="NCBI Taxonomy" id="121402"/>
    <lineage>
        <taxon>Eukaryota</taxon>
        <taxon>Metazoa</taxon>
        <taxon>Chordata</taxon>
        <taxon>Craniata</taxon>
        <taxon>Vertebrata</taxon>
        <taxon>Euteleostomi</taxon>
        <taxon>Actinopterygii</taxon>
        <taxon>Neopterygii</taxon>
        <taxon>Teleostei</taxon>
        <taxon>Albuliformes</taxon>
        <taxon>Albulidae</taxon>
        <taxon>Albula</taxon>
    </lineage>
</organism>
<evidence type="ECO:0000313" key="2">
    <source>
        <dbReference type="Proteomes" id="UP000824540"/>
    </source>
</evidence>